<evidence type="ECO:0000313" key="11">
    <source>
        <dbReference type="EMBL" id="MBF0940235.1"/>
    </source>
</evidence>
<dbReference type="PANTHER" id="PTHR11106:SF121">
    <property type="entry name" value="ADP-RIBOSE 1''-PHOSPHATE PHOSPHATASE"/>
    <property type="match status" value="1"/>
</dbReference>
<comment type="cofactor">
    <cofactor evidence="1">
        <name>Zn(2+)</name>
        <dbReference type="ChEBI" id="CHEBI:29105"/>
    </cofactor>
</comment>
<comment type="caution">
    <text evidence="11">The sequence shown here is derived from an EMBL/GenBank/DDBJ whole genome shotgun (WGS) entry which is preliminary data.</text>
</comment>
<keyword evidence="3" id="KW-0479">Metal-binding</keyword>
<dbReference type="PROSITE" id="PS51154">
    <property type="entry name" value="MACRO"/>
    <property type="match status" value="1"/>
</dbReference>
<accession>A0A929QYQ8</accession>
<feature type="domain" description="Macro" evidence="10">
    <location>
        <begin position="102"/>
        <end position="297"/>
    </location>
</feature>
<dbReference type="AlphaFoldDB" id="A0A929QYQ8"/>
<evidence type="ECO:0000256" key="6">
    <source>
        <dbReference type="ARBA" id="ARBA00023295"/>
    </source>
</evidence>
<dbReference type="SMART" id="SM00506">
    <property type="entry name" value="A1pp"/>
    <property type="match status" value="1"/>
</dbReference>
<evidence type="ECO:0000256" key="4">
    <source>
        <dbReference type="ARBA" id="ARBA00022801"/>
    </source>
</evidence>
<evidence type="ECO:0000259" key="10">
    <source>
        <dbReference type="PROSITE" id="PS51154"/>
    </source>
</evidence>
<evidence type="ECO:0000256" key="2">
    <source>
        <dbReference type="ARBA" id="ARBA00018852"/>
    </source>
</evidence>
<dbReference type="InterPro" id="IPR043472">
    <property type="entry name" value="Macro_dom-like"/>
</dbReference>
<comment type="catalytic activity">
    <reaction evidence="7">
        <text>4-O-(ADP-D-ribosyl)-L-aspartyl-[protein] + H2O = L-aspartyl-[protein] + ADP-D-ribose + H(+)</text>
        <dbReference type="Rhea" id="RHEA:54428"/>
        <dbReference type="Rhea" id="RHEA-COMP:9867"/>
        <dbReference type="Rhea" id="RHEA-COMP:13832"/>
        <dbReference type="ChEBI" id="CHEBI:15377"/>
        <dbReference type="ChEBI" id="CHEBI:15378"/>
        <dbReference type="ChEBI" id="CHEBI:29961"/>
        <dbReference type="ChEBI" id="CHEBI:57967"/>
        <dbReference type="ChEBI" id="CHEBI:138102"/>
    </reaction>
    <physiologicalReaction direction="left-to-right" evidence="7">
        <dbReference type="Rhea" id="RHEA:54429"/>
    </physiologicalReaction>
</comment>
<dbReference type="GO" id="GO:0046872">
    <property type="term" value="F:metal ion binding"/>
    <property type="evidence" value="ECO:0007669"/>
    <property type="project" value="UniProtKB-KW"/>
</dbReference>
<evidence type="ECO:0000256" key="1">
    <source>
        <dbReference type="ARBA" id="ARBA00001947"/>
    </source>
</evidence>
<name>A0A929QYQ8_9ACTO</name>
<evidence type="ECO:0000256" key="9">
    <source>
        <dbReference type="SAM" id="MobiDB-lite"/>
    </source>
</evidence>
<dbReference type="GO" id="GO:0016798">
    <property type="term" value="F:hydrolase activity, acting on glycosyl bonds"/>
    <property type="evidence" value="ECO:0007669"/>
    <property type="project" value="UniProtKB-KW"/>
</dbReference>
<proteinExistence type="inferred from homology"/>
<sequence>MTTPATGVGTGKVDSMTTPAISTGAGTGKTGSAAHSRLVRRAVEILCAEEGTEPPADLDPGAQRALLRALMNTREPGPLDPEYLEVEGAILDAEAQERGTASWEDAEASPVHPRLALWRGDITRMAVDAIANAANSALLGCRVPGHACIDNAIHSAAGLQLREACAGIMAQRRAAGLGPEPTGEAEITPGFHLPARHVLHTVGPIVSGRLTDAHRAALASSYRSCLSLAASHGLRTVTLCCVSTGVFGFPQDQAARIAVSTTAAFLDSAVPGASRMRVVFDVFGARDEELYRRELGL</sequence>
<comment type="similarity">
    <text evidence="8">Belongs to the MacroD-type family. Zn-Macro subfamily.</text>
</comment>
<organism evidence="11 12">
    <name type="scientific">Schaalia georgiae</name>
    <dbReference type="NCBI Taxonomy" id="52768"/>
    <lineage>
        <taxon>Bacteria</taxon>
        <taxon>Bacillati</taxon>
        <taxon>Actinomycetota</taxon>
        <taxon>Actinomycetes</taxon>
        <taxon>Actinomycetales</taxon>
        <taxon>Actinomycetaceae</taxon>
        <taxon>Schaalia</taxon>
    </lineage>
</organism>
<evidence type="ECO:0000256" key="7">
    <source>
        <dbReference type="ARBA" id="ARBA00048482"/>
    </source>
</evidence>
<keyword evidence="5" id="KW-0862">Zinc</keyword>
<keyword evidence="4 11" id="KW-0378">Hydrolase</keyword>
<dbReference type="InterPro" id="IPR002589">
    <property type="entry name" value="Macro_dom"/>
</dbReference>
<dbReference type="Pfam" id="PF01661">
    <property type="entry name" value="Macro"/>
    <property type="match status" value="1"/>
</dbReference>
<evidence type="ECO:0000256" key="5">
    <source>
        <dbReference type="ARBA" id="ARBA00022833"/>
    </source>
</evidence>
<dbReference type="EMBL" id="JABZFZ010000241">
    <property type="protein sequence ID" value="MBF0940235.1"/>
    <property type="molecule type" value="Genomic_DNA"/>
</dbReference>
<dbReference type="Gene3D" id="3.40.220.10">
    <property type="entry name" value="Leucine Aminopeptidase, subunit E, domain 1"/>
    <property type="match status" value="1"/>
</dbReference>
<protein>
    <recommendedName>
        <fullName evidence="2">Protein-ADP-ribose hydrolase</fullName>
    </recommendedName>
</protein>
<evidence type="ECO:0000313" key="12">
    <source>
        <dbReference type="Proteomes" id="UP000718630"/>
    </source>
</evidence>
<dbReference type="Proteomes" id="UP000718630">
    <property type="component" value="Unassembled WGS sequence"/>
</dbReference>
<gene>
    <name evidence="11" type="ORF">HXK03_05105</name>
</gene>
<dbReference type="CDD" id="cd02908">
    <property type="entry name" value="Macro_OAADPr_deacetylase"/>
    <property type="match status" value="1"/>
</dbReference>
<reference evidence="11" key="1">
    <citation type="submission" date="2020-04" db="EMBL/GenBank/DDBJ databases">
        <title>Deep metagenomics examines the oral microbiome during advanced dental caries in children, revealing novel taxa and co-occurrences with host molecules.</title>
        <authorList>
            <person name="Baker J.L."/>
            <person name="Morton J.T."/>
            <person name="Dinis M."/>
            <person name="Alvarez R."/>
            <person name="Tran N.C."/>
            <person name="Knight R."/>
            <person name="Edlund A."/>
        </authorList>
    </citation>
    <scope>NUCLEOTIDE SEQUENCE</scope>
    <source>
        <strain evidence="11">JCVI_32_bin.64</strain>
    </source>
</reference>
<evidence type="ECO:0000256" key="8">
    <source>
        <dbReference type="ARBA" id="ARBA00093459"/>
    </source>
</evidence>
<evidence type="ECO:0000256" key="3">
    <source>
        <dbReference type="ARBA" id="ARBA00022723"/>
    </source>
</evidence>
<dbReference type="NCBIfam" id="NF003163">
    <property type="entry name" value="PRK04143.1"/>
    <property type="match status" value="1"/>
</dbReference>
<dbReference type="PANTHER" id="PTHR11106">
    <property type="entry name" value="GANGLIOSIDE INDUCED DIFFERENTIATION ASSOCIATED PROTEIN 2-RELATED"/>
    <property type="match status" value="1"/>
</dbReference>
<feature type="region of interest" description="Disordered" evidence="9">
    <location>
        <begin position="1"/>
        <end position="34"/>
    </location>
</feature>
<keyword evidence="6" id="KW-0326">Glycosidase</keyword>
<dbReference type="SUPFAM" id="SSF52949">
    <property type="entry name" value="Macro domain-like"/>
    <property type="match status" value="1"/>
</dbReference>